<protein>
    <submittedName>
        <fullName evidence="1">DEKNAAC102213</fullName>
    </submittedName>
</protein>
<gene>
    <name evidence="1" type="ORF">BRENAR_LOCUS2520</name>
</gene>
<proteinExistence type="predicted"/>
<dbReference type="STRING" id="13370.A0A448YLP2"/>
<accession>A0A448YLP2</accession>
<name>A0A448YLP2_BRENA</name>
<sequence length="153" mass="17277">MPRIATDNLTVNNLGIFNKITAPKEYSEKFIKECQESGDLCQYGYFEEVPVGVVVSKSFVPKNAKSPLGLAVVVLRVLEAYSKKFGLEDALLEYIEKLAVEKKHLHRVFLVLDKTDEWLIGHFKERGYEEGDVEGLEEGSEEGKVVLKRDLAN</sequence>
<evidence type="ECO:0000313" key="1">
    <source>
        <dbReference type="EMBL" id="VEU21788.1"/>
    </source>
</evidence>
<dbReference type="Proteomes" id="UP000290900">
    <property type="component" value="Unassembled WGS sequence"/>
</dbReference>
<dbReference type="Gene3D" id="3.40.630.30">
    <property type="match status" value="1"/>
</dbReference>
<keyword evidence="2" id="KW-1185">Reference proteome</keyword>
<dbReference type="OrthoDB" id="47374at2759"/>
<reference evidence="1 2" key="1">
    <citation type="submission" date="2018-12" db="EMBL/GenBank/DDBJ databases">
        <authorList>
            <person name="Tiukova I."/>
            <person name="Dainat J."/>
        </authorList>
    </citation>
    <scope>NUCLEOTIDE SEQUENCE [LARGE SCALE GENOMIC DNA]</scope>
</reference>
<dbReference type="InParanoid" id="A0A448YLP2"/>
<dbReference type="AlphaFoldDB" id="A0A448YLP2"/>
<organism evidence="1 2">
    <name type="scientific">Brettanomyces naardenensis</name>
    <name type="common">Yeast</name>
    <dbReference type="NCBI Taxonomy" id="13370"/>
    <lineage>
        <taxon>Eukaryota</taxon>
        <taxon>Fungi</taxon>
        <taxon>Dikarya</taxon>
        <taxon>Ascomycota</taxon>
        <taxon>Saccharomycotina</taxon>
        <taxon>Pichiomycetes</taxon>
        <taxon>Pichiales</taxon>
        <taxon>Pichiaceae</taxon>
        <taxon>Brettanomyces</taxon>
    </lineage>
</organism>
<dbReference type="EMBL" id="CAACVR010000012">
    <property type="protein sequence ID" value="VEU21788.1"/>
    <property type="molecule type" value="Genomic_DNA"/>
</dbReference>
<evidence type="ECO:0000313" key="2">
    <source>
        <dbReference type="Proteomes" id="UP000290900"/>
    </source>
</evidence>